<name>A0A1F6P8Y2_9BACT</name>
<gene>
    <name evidence="1" type="ORF">A2563_03130</name>
</gene>
<dbReference type="AlphaFoldDB" id="A0A1F6P8Y2"/>
<organism evidence="1 2">
    <name type="scientific">Candidatus Magasanikbacteria bacterium RIFOXYD1_FULL_40_23</name>
    <dbReference type="NCBI Taxonomy" id="1798705"/>
    <lineage>
        <taxon>Bacteria</taxon>
        <taxon>Candidatus Magasanikiibacteriota</taxon>
    </lineage>
</organism>
<sequence>MKHLQIAILLALLLASACVRPHYLSLEDRRQTNESLDYRIERKIIVAKVDSETSVIQAWLEIGNYTPDRVTITIDCRFYDNDFTPNEPITNKVRTITLEPWQVRTEPFTAMALPPYDISAWCGMVDSNLISTADTKRNR</sequence>
<accession>A0A1F6P8Y2</accession>
<reference evidence="1 2" key="1">
    <citation type="journal article" date="2016" name="Nat. Commun.">
        <title>Thousands of microbial genomes shed light on interconnected biogeochemical processes in an aquifer system.</title>
        <authorList>
            <person name="Anantharaman K."/>
            <person name="Brown C.T."/>
            <person name="Hug L.A."/>
            <person name="Sharon I."/>
            <person name="Castelle C.J."/>
            <person name="Probst A.J."/>
            <person name="Thomas B.C."/>
            <person name="Singh A."/>
            <person name="Wilkins M.J."/>
            <person name="Karaoz U."/>
            <person name="Brodie E.L."/>
            <person name="Williams K.H."/>
            <person name="Hubbard S.S."/>
            <person name="Banfield J.F."/>
        </authorList>
    </citation>
    <scope>NUCLEOTIDE SEQUENCE [LARGE SCALE GENOMIC DNA]</scope>
</reference>
<dbReference type="Proteomes" id="UP000176634">
    <property type="component" value="Unassembled WGS sequence"/>
</dbReference>
<dbReference type="STRING" id="1798705.A2563_03130"/>
<comment type="caution">
    <text evidence="1">The sequence shown here is derived from an EMBL/GenBank/DDBJ whole genome shotgun (WGS) entry which is preliminary data.</text>
</comment>
<proteinExistence type="predicted"/>
<evidence type="ECO:0000313" key="1">
    <source>
        <dbReference type="EMBL" id="OGH92641.1"/>
    </source>
</evidence>
<protein>
    <recommendedName>
        <fullName evidence="3">Lipoprotein</fullName>
    </recommendedName>
</protein>
<dbReference type="PROSITE" id="PS51257">
    <property type="entry name" value="PROKAR_LIPOPROTEIN"/>
    <property type="match status" value="1"/>
</dbReference>
<evidence type="ECO:0000313" key="2">
    <source>
        <dbReference type="Proteomes" id="UP000176634"/>
    </source>
</evidence>
<evidence type="ECO:0008006" key="3">
    <source>
        <dbReference type="Google" id="ProtNLM"/>
    </source>
</evidence>
<dbReference type="EMBL" id="MFRA01000005">
    <property type="protein sequence ID" value="OGH92641.1"/>
    <property type="molecule type" value="Genomic_DNA"/>
</dbReference>